<dbReference type="InterPro" id="IPR004089">
    <property type="entry name" value="MCPsignal_dom"/>
</dbReference>
<dbReference type="SUPFAM" id="SSF58104">
    <property type="entry name" value="Methyl-accepting chemotaxis protein (MCP) signaling domain"/>
    <property type="match status" value="1"/>
</dbReference>
<dbReference type="AlphaFoldDB" id="A0A919IL32"/>
<dbReference type="Pfam" id="PF00672">
    <property type="entry name" value="HAMP"/>
    <property type="match status" value="1"/>
</dbReference>
<dbReference type="GO" id="GO:0006935">
    <property type="term" value="P:chemotaxis"/>
    <property type="evidence" value="ECO:0007669"/>
    <property type="project" value="InterPro"/>
</dbReference>
<dbReference type="SMART" id="SM00304">
    <property type="entry name" value="HAMP"/>
    <property type="match status" value="1"/>
</dbReference>
<evidence type="ECO:0000313" key="10">
    <source>
        <dbReference type="Proteomes" id="UP000619479"/>
    </source>
</evidence>
<dbReference type="GO" id="GO:0007165">
    <property type="term" value="P:signal transduction"/>
    <property type="evidence" value="ECO:0007669"/>
    <property type="project" value="UniProtKB-KW"/>
</dbReference>
<keyword evidence="10" id="KW-1185">Reference proteome</keyword>
<feature type="domain" description="HAMP" evidence="8">
    <location>
        <begin position="221"/>
        <end position="273"/>
    </location>
</feature>
<dbReference type="EMBL" id="BOMH01000025">
    <property type="protein sequence ID" value="GID65398.1"/>
    <property type="molecule type" value="Genomic_DNA"/>
</dbReference>
<dbReference type="InterPro" id="IPR004090">
    <property type="entry name" value="Chemotax_Me-accpt_rcpt"/>
</dbReference>
<evidence type="ECO:0000256" key="1">
    <source>
        <dbReference type="ARBA" id="ARBA00022692"/>
    </source>
</evidence>
<feature type="domain" description="Methyl-accepting transducer" evidence="7">
    <location>
        <begin position="278"/>
        <end position="521"/>
    </location>
</feature>
<organism evidence="9 10">
    <name type="scientific">Actinoplanes cyaneus</name>
    <dbReference type="NCBI Taxonomy" id="52696"/>
    <lineage>
        <taxon>Bacteria</taxon>
        <taxon>Bacillati</taxon>
        <taxon>Actinomycetota</taxon>
        <taxon>Actinomycetes</taxon>
        <taxon>Micromonosporales</taxon>
        <taxon>Micromonosporaceae</taxon>
        <taxon>Actinoplanes</taxon>
    </lineage>
</organism>
<protein>
    <submittedName>
        <fullName evidence="9">Chemotaxis protein</fullName>
    </submittedName>
</protein>
<dbReference type="PANTHER" id="PTHR32089">
    <property type="entry name" value="METHYL-ACCEPTING CHEMOTAXIS PROTEIN MCPB"/>
    <property type="match status" value="1"/>
</dbReference>
<dbReference type="GO" id="GO:0004888">
    <property type="term" value="F:transmembrane signaling receptor activity"/>
    <property type="evidence" value="ECO:0007669"/>
    <property type="project" value="InterPro"/>
</dbReference>
<dbReference type="PROSITE" id="PS50885">
    <property type="entry name" value="HAMP"/>
    <property type="match status" value="1"/>
</dbReference>
<proteinExistence type="inferred from homology"/>
<dbReference type="RefSeq" id="WP_203741420.1">
    <property type="nucleotide sequence ID" value="NZ_BAAAUC010000038.1"/>
</dbReference>
<comment type="caution">
    <text evidence="9">The sequence shown here is derived from an EMBL/GenBank/DDBJ whole genome shotgun (WGS) entry which is preliminary data.</text>
</comment>
<keyword evidence="3 5" id="KW-0807">Transducer</keyword>
<dbReference type="InterPro" id="IPR003660">
    <property type="entry name" value="HAMP_dom"/>
</dbReference>
<dbReference type="Gene3D" id="1.10.287.950">
    <property type="entry name" value="Methyl-accepting chemotaxis protein"/>
    <property type="match status" value="1"/>
</dbReference>
<dbReference type="PANTHER" id="PTHR32089:SF112">
    <property type="entry name" value="LYSOZYME-LIKE PROTEIN-RELATED"/>
    <property type="match status" value="1"/>
</dbReference>
<evidence type="ECO:0000256" key="6">
    <source>
        <dbReference type="SAM" id="Phobius"/>
    </source>
</evidence>
<comment type="similarity">
    <text evidence="4">Belongs to the methyl-accepting chemotaxis (MCP) protein family.</text>
</comment>
<evidence type="ECO:0000256" key="5">
    <source>
        <dbReference type="PROSITE-ProRule" id="PRU00284"/>
    </source>
</evidence>
<dbReference type="SMART" id="SM00283">
    <property type="entry name" value="MA"/>
    <property type="match status" value="1"/>
</dbReference>
<gene>
    <name evidence="9" type="ORF">Acy02nite_32790</name>
</gene>
<dbReference type="Pfam" id="PF00015">
    <property type="entry name" value="MCPsignal"/>
    <property type="match status" value="1"/>
</dbReference>
<evidence type="ECO:0000256" key="3">
    <source>
        <dbReference type="ARBA" id="ARBA00023224"/>
    </source>
</evidence>
<keyword evidence="1 6" id="KW-0812">Transmembrane</keyword>
<keyword evidence="2 6" id="KW-1133">Transmembrane helix</keyword>
<dbReference type="CDD" id="cd06225">
    <property type="entry name" value="HAMP"/>
    <property type="match status" value="1"/>
</dbReference>
<name>A0A919IL32_9ACTN</name>
<dbReference type="Proteomes" id="UP000619479">
    <property type="component" value="Unassembled WGS sequence"/>
</dbReference>
<evidence type="ECO:0000313" key="9">
    <source>
        <dbReference type="EMBL" id="GID65398.1"/>
    </source>
</evidence>
<evidence type="ECO:0000259" key="7">
    <source>
        <dbReference type="PROSITE" id="PS50111"/>
    </source>
</evidence>
<dbReference type="GO" id="GO:0016020">
    <property type="term" value="C:membrane"/>
    <property type="evidence" value="ECO:0007669"/>
    <property type="project" value="InterPro"/>
</dbReference>
<evidence type="ECO:0000259" key="8">
    <source>
        <dbReference type="PROSITE" id="PS50885"/>
    </source>
</evidence>
<dbReference type="PROSITE" id="PS50111">
    <property type="entry name" value="CHEMOTAXIS_TRANSDUC_2"/>
    <property type="match status" value="1"/>
</dbReference>
<keyword evidence="6" id="KW-0472">Membrane</keyword>
<reference evidence="9" key="1">
    <citation type="submission" date="2021-01" db="EMBL/GenBank/DDBJ databases">
        <title>Whole genome shotgun sequence of Actinoplanes cyaneus NBRC 14990.</title>
        <authorList>
            <person name="Komaki H."/>
            <person name="Tamura T."/>
        </authorList>
    </citation>
    <scope>NUCLEOTIDE SEQUENCE</scope>
    <source>
        <strain evidence="9">NBRC 14990</strain>
    </source>
</reference>
<sequence>MTLLNQVRLGSRLATAFAVVVALLLVVMATALTTSQHQGDAADRMAAAQRFVALTKDAKFSSADFNGWQTAYAFDVHRGVGDAAQDTGDSRASFLASMKTFRATVADASAAATSAAERDALGQIGTLAEDFLSVDTQVAQLYGTGTPAAIKQADALVIGREIEIFEQIGTALDGLVTTAVADFTTARDSADRSQRNGTLLIWIAGSAAAVIAILLAVAVTRSVTGPVDRVRRRLVLLAGGDLATPVEVTGRDEIAGMATALRKSLDSLGAAMHTIDDSATSLAAAAEQMTNTSAQIAASAEESAVQAQAVASATGQVSLNVQTVSAGSEQMGASIREISHSTTEASAVVGSAVEAARAANTTIAALGQSSREIGEVVEAITSIAEQTNLLALNATIEAARAGELGKGFAVVAGEVKELAQETARATEDVTRRVDAIRDGTGKAVAAIGEIAAIIARVSDYQTTIASAVEEQTATTAEMNRSISDTAVNAEQIASNVATVALAAQQTTEGITQAQEATAELARMSSDLRNLVSQFRYVA</sequence>
<accession>A0A919IL32</accession>
<evidence type="ECO:0000256" key="2">
    <source>
        <dbReference type="ARBA" id="ARBA00022989"/>
    </source>
</evidence>
<feature type="transmembrane region" description="Helical" evidence="6">
    <location>
        <begin position="199"/>
        <end position="223"/>
    </location>
</feature>
<dbReference type="PRINTS" id="PR00260">
    <property type="entry name" value="CHEMTRNSDUCR"/>
</dbReference>
<evidence type="ECO:0000256" key="4">
    <source>
        <dbReference type="ARBA" id="ARBA00029447"/>
    </source>
</evidence>